<sequence>MKDNWDAYEVPDRNKFELLAGQYLSDVIQQIMEEPIPKPRLADYEEFNPSDGAKDRAILEESSDWLEESPLYIWMPWPKEIDENIAAVCEEKTQPLLLIPELTSPSTPPALPLTQPLMPQPPDPRTARTLESKITTQPKELHLLTPIILKHLDELSPVRTPKPATMSQYTLQHMHESNGYADHLIHLHMSSTLLDLCSNGPLMAEDAPVYSNIGPFILCSEIYFCERVIR</sequence>
<dbReference type="OrthoDB" id="3513718at2759"/>
<gene>
    <name evidence="1" type="ORF">SBOR_2913</name>
</gene>
<comment type="caution">
    <text evidence="1">The sequence shown here is derived from an EMBL/GenBank/DDBJ whole genome shotgun (WGS) entry which is preliminary data.</text>
</comment>
<dbReference type="HOGENOM" id="CLU_1205366_0_0_1"/>
<accession>W9CL12</accession>
<dbReference type="AlphaFoldDB" id="W9CL12"/>
<dbReference type="EMBL" id="AYSA01000128">
    <property type="protein sequence ID" value="ESZ96703.1"/>
    <property type="molecule type" value="Genomic_DNA"/>
</dbReference>
<keyword evidence="2" id="KW-1185">Reference proteome</keyword>
<protein>
    <submittedName>
        <fullName evidence="1">Uncharacterized protein</fullName>
    </submittedName>
</protein>
<evidence type="ECO:0000313" key="1">
    <source>
        <dbReference type="EMBL" id="ESZ96703.1"/>
    </source>
</evidence>
<name>W9CL12_SCLBF</name>
<dbReference type="Proteomes" id="UP000019487">
    <property type="component" value="Unassembled WGS sequence"/>
</dbReference>
<reference evidence="1 2" key="1">
    <citation type="journal article" date="2014" name="Genome Announc.">
        <title>Draft genome sequence of Sclerotinia borealis, a psychrophilic plant pathogenic fungus.</title>
        <authorList>
            <person name="Mardanov A.V."/>
            <person name="Beletsky A.V."/>
            <person name="Kadnikov V.V."/>
            <person name="Ignatov A.N."/>
            <person name="Ravin N.V."/>
        </authorList>
    </citation>
    <scope>NUCLEOTIDE SEQUENCE [LARGE SCALE GENOMIC DNA]</scope>
    <source>
        <strain evidence="2">F-4157</strain>
    </source>
</reference>
<evidence type="ECO:0000313" key="2">
    <source>
        <dbReference type="Proteomes" id="UP000019487"/>
    </source>
</evidence>
<organism evidence="1 2">
    <name type="scientific">Sclerotinia borealis (strain F-4128)</name>
    <dbReference type="NCBI Taxonomy" id="1432307"/>
    <lineage>
        <taxon>Eukaryota</taxon>
        <taxon>Fungi</taxon>
        <taxon>Dikarya</taxon>
        <taxon>Ascomycota</taxon>
        <taxon>Pezizomycotina</taxon>
        <taxon>Leotiomycetes</taxon>
        <taxon>Helotiales</taxon>
        <taxon>Sclerotiniaceae</taxon>
        <taxon>Sclerotinia</taxon>
    </lineage>
</organism>
<proteinExistence type="predicted"/>